<evidence type="ECO:0000313" key="2">
    <source>
        <dbReference type="EMBL" id="AUB83927.1"/>
    </source>
</evidence>
<keyword evidence="1" id="KW-0732">Signal</keyword>
<evidence type="ECO:0008006" key="4">
    <source>
        <dbReference type="Google" id="ProtNLM"/>
    </source>
</evidence>
<keyword evidence="3" id="KW-1185">Reference proteome</keyword>
<dbReference type="KEGG" id="tsy:THSYN_25340"/>
<sequence>MRPQPTALTVLSPALLAAALLPLPGLAAPLTNGDFATGTFAGWTTDTDGGGTPTPLSPDFQILGSPGSYAARLEADYYATPGNTGSTALDQVQYANTLLQGLDLTGTPGQPFALSFDWTFGGQETGAPDENVQIGLWDGTNFHGADGSLGFLLTQTAYGSGSLSVALDPSFSNQPGWSIALQLNSGNNANGSYLQIANVEAVPEPGLIFPLGLAVLAGVRRLRRPRPRT</sequence>
<reference evidence="2 3" key="1">
    <citation type="submission" date="2017-03" db="EMBL/GenBank/DDBJ databases">
        <title>Complete genome sequence of Candidatus 'Thiodictyon syntrophicum' sp. nov. strain Cad16T, a photolithoautotroph purple sulfur bacterium isolated from an alpine meromictic lake.</title>
        <authorList>
            <person name="Luedin S.M."/>
            <person name="Pothier J.F."/>
            <person name="Danza F."/>
            <person name="Storelli N."/>
            <person name="Wittwer M."/>
            <person name="Tonolla M."/>
        </authorList>
    </citation>
    <scope>NUCLEOTIDE SEQUENCE [LARGE SCALE GENOMIC DNA]</scope>
    <source>
        <strain evidence="2 3">Cad16T</strain>
    </source>
</reference>
<protein>
    <recommendedName>
        <fullName evidence="4">PEP-CTERM protein-sorting domain-containing protein</fullName>
    </recommendedName>
</protein>
<evidence type="ECO:0000256" key="1">
    <source>
        <dbReference type="SAM" id="SignalP"/>
    </source>
</evidence>
<dbReference type="OrthoDB" id="6332663at2"/>
<feature type="signal peptide" evidence="1">
    <location>
        <begin position="1"/>
        <end position="27"/>
    </location>
</feature>
<evidence type="ECO:0000313" key="3">
    <source>
        <dbReference type="Proteomes" id="UP000232638"/>
    </source>
</evidence>
<dbReference type="AlphaFoldDB" id="A0A2K8UEJ4"/>
<proteinExistence type="predicted"/>
<name>A0A2K8UEJ4_9GAMM</name>
<dbReference type="EMBL" id="CP020370">
    <property type="protein sequence ID" value="AUB83927.1"/>
    <property type="molecule type" value="Genomic_DNA"/>
</dbReference>
<accession>A0A2K8UEJ4</accession>
<dbReference type="Proteomes" id="UP000232638">
    <property type="component" value="Chromosome"/>
</dbReference>
<dbReference type="RefSeq" id="WP_100921603.1">
    <property type="nucleotide sequence ID" value="NZ_CP020370.1"/>
</dbReference>
<feature type="chain" id="PRO_5014745998" description="PEP-CTERM protein-sorting domain-containing protein" evidence="1">
    <location>
        <begin position="28"/>
        <end position="229"/>
    </location>
</feature>
<gene>
    <name evidence="2" type="ORF">THSYN_25340</name>
</gene>
<organism evidence="2 3">
    <name type="scientific">Candidatus Thiodictyon syntrophicum</name>
    <dbReference type="NCBI Taxonomy" id="1166950"/>
    <lineage>
        <taxon>Bacteria</taxon>
        <taxon>Pseudomonadati</taxon>
        <taxon>Pseudomonadota</taxon>
        <taxon>Gammaproteobacteria</taxon>
        <taxon>Chromatiales</taxon>
        <taxon>Chromatiaceae</taxon>
        <taxon>Thiodictyon</taxon>
    </lineage>
</organism>